<organism evidence="1 2">
    <name type="scientific">Metarhizobium album</name>
    <dbReference type="NCBI Taxonomy" id="2182425"/>
    <lineage>
        <taxon>Bacteria</taxon>
        <taxon>Pseudomonadati</taxon>
        <taxon>Pseudomonadota</taxon>
        <taxon>Alphaproteobacteria</taxon>
        <taxon>Hyphomicrobiales</taxon>
        <taxon>Rhizobiaceae</taxon>
        <taxon>Metarhizobium</taxon>
    </lineage>
</organism>
<accession>A0A2U2DVZ4</accession>
<evidence type="ECO:0000313" key="2">
    <source>
        <dbReference type="Proteomes" id="UP000245252"/>
    </source>
</evidence>
<gene>
    <name evidence="1" type="ORF">DEM27_07105</name>
</gene>
<dbReference type="SUPFAM" id="SSF48613">
    <property type="entry name" value="Heme oxygenase-like"/>
    <property type="match status" value="1"/>
</dbReference>
<comment type="caution">
    <text evidence="1">The sequence shown here is derived from an EMBL/GenBank/DDBJ whole genome shotgun (WGS) entry which is preliminary data.</text>
</comment>
<dbReference type="InterPro" id="IPR016084">
    <property type="entry name" value="Haem_Oase-like_multi-hlx"/>
</dbReference>
<keyword evidence="2" id="KW-1185">Reference proteome</keyword>
<dbReference type="Gene3D" id="1.20.910.10">
    <property type="entry name" value="Heme oxygenase-like"/>
    <property type="match status" value="1"/>
</dbReference>
<dbReference type="CDD" id="cd19166">
    <property type="entry name" value="HemeO-bac"/>
    <property type="match status" value="1"/>
</dbReference>
<name>A0A2U2DVZ4_9HYPH</name>
<reference evidence="1 2" key="1">
    <citation type="submission" date="2018-05" db="EMBL/GenBank/DDBJ databases">
        <title>The draft genome of strain NS-104.</title>
        <authorList>
            <person name="Hang P."/>
            <person name="Jiang J."/>
        </authorList>
    </citation>
    <scope>NUCLEOTIDE SEQUENCE [LARGE SCALE GENOMIC DNA]</scope>
    <source>
        <strain evidence="1 2">NS-104</strain>
    </source>
</reference>
<dbReference type="AlphaFoldDB" id="A0A2U2DVZ4"/>
<sequence>MQAFRLPLEAMLLSAPLPAILSPWCPRSIGAELLTDLADLHVPIRRHATAGAERDISRLCGIGYVVEGSALGAKVLYRRAQALGFDSRFGARHLARQSEDVGSWRVFLAVLEDLDEFDIDTAASAANATFAAAEHAFAGLQIDAA</sequence>
<dbReference type="EMBL" id="QFBC01000002">
    <property type="protein sequence ID" value="PWE57392.1"/>
    <property type="molecule type" value="Genomic_DNA"/>
</dbReference>
<dbReference type="Proteomes" id="UP000245252">
    <property type="component" value="Unassembled WGS sequence"/>
</dbReference>
<proteinExistence type="predicted"/>
<protein>
    <submittedName>
        <fullName evidence="1">Heme oxygenase</fullName>
    </submittedName>
</protein>
<evidence type="ECO:0000313" key="1">
    <source>
        <dbReference type="EMBL" id="PWE57392.1"/>
    </source>
</evidence>